<evidence type="ECO:0000256" key="3">
    <source>
        <dbReference type="SAM" id="MobiDB-lite"/>
    </source>
</evidence>
<organism evidence="5 6">
    <name type="scientific">Gordonia phthalatica</name>
    <dbReference type="NCBI Taxonomy" id="1136941"/>
    <lineage>
        <taxon>Bacteria</taxon>
        <taxon>Bacillati</taxon>
        <taxon>Actinomycetota</taxon>
        <taxon>Actinomycetes</taxon>
        <taxon>Mycobacteriales</taxon>
        <taxon>Gordoniaceae</taxon>
        <taxon>Gordonia</taxon>
    </lineage>
</organism>
<reference evidence="5 6" key="2">
    <citation type="journal article" date="2017" name="Int. J. Syst. Evol. Microbiol.">
        <title>Gordonia phthalatica sp. nov., a di-n-butyl phthalate-degrading bacterium isolated from activated sludge.</title>
        <authorList>
            <person name="Jin D."/>
            <person name="Kong X."/>
            <person name="Jia M."/>
            <person name="Yu X."/>
            <person name="Wang X."/>
            <person name="Zhuang X."/>
            <person name="Deng Y."/>
            <person name="Bai Z."/>
        </authorList>
    </citation>
    <scope>NUCLEOTIDE SEQUENCE [LARGE SCALE GENOMIC DNA]</scope>
    <source>
        <strain evidence="5 6">QH-11</strain>
    </source>
</reference>
<dbReference type="RefSeq" id="WP_062393804.1">
    <property type="nucleotide sequence ID" value="NZ_CP011853.1"/>
</dbReference>
<evidence type="ECO:0000313" key="6">
    <source>
        <dbReference type="Proteomes" id="UP000063789"/>
    </source>
</evidence>
<evidence type="ECO:0000256" key="4">
    <source>
        <dbReference type="SAM" id="Phobius"/>
    </source>
</evidence>
<proteinExistence type="predicted"/>
<keyword evidence="6" id="KW-1185">Reference proteome</keyword>
<gene>
    <name evidence="5" type="ORF">ACH46_16025</name>
</gene>
<dbReference type="PANTHER" id="PTHR37042:SF4">
    <property type="entry name" value="OUTER MEMBRANE PROTEIN RV1973"/>
    <property type="match status" value="1"/>
</dbReference>
<protein>
    <submittedName>
        <fullName evidence="5">Membrane protein</fullName>
    </submittedName>
</protein>
<dbReference type="Proteomes" id="UP000063789">
    <property type="component" value="Chromosome"/>
</dbReference>
<keyword evidence="2 4" id="KW-0472">Membrane</keyword>
<feature type="region of interest" description="Disordered" evidence="3">
    <location>
        <begin position="1"/>
        <end position="20"/>
    </location>
</feature>
<feature type="transmembrane region" description="Helical" evidence="4">
    <location>
        <begin position="56"/>
        <end position="78"/>
    </location>
</feature>
<name>A0A0N9NF02_9ACTN</name>
<reference evidence="6" key="1">
    <citation type="submission" date="2015-06" db="EMBL/GenBank/DDBJ databases">
        <title>Complete genome sequence and metabolic analysis of phthalate degradation pathway in Gordonia sp. QH-11.</title>
        <authorList>
            <person name="Jin D."/>
            <person name="Kong X."/>
            <person name="Bai Z."/>
        </authorList>
    </citation>
    <scope>NUCLEOTIDE SEQUENCE [LARGE SCALE GENOMIC DNA]</scope>
    <source>
        <strain evidence="6">QH-11</strain>
    </source>
</reference>
<evidence type="ECO:0000256" key="2">
    <source>
        <dbReference type="ARBA" id="ARBA00023136"/>
    </source>
</evidence>
<dbReference type="AlphaFoldDB" id="A0A0N9NF02"/>
<evidence type="ECO:0000313" key="5">
    <source>
        <dbReference type="EMBL" id="ALG85712.1"/>
    </source>
</evidence>
<accession>A0A0N9NF02</accession>
<dbReference type="PATRIC" id="fig|1136941.3.peg.3274"/>
<keyword evidence="4" id="KW-1133">Transmembrane helix</keyword>
<dbReference type="KEGG" id="goq:ACH46_16025"/>
<comment type="subcellular location">
    <subcellularLocation>
        <location evidence="1">Membrane</location>
    </subcellularLocation>
</comment>
<dbReference type="PANTHER" id="PTHR37042">
    <property type="entry name" value="OUTER MEMBRANE PROTEIN RV1973"/>
    <property type="match status" value="1"/>
</dbReference>
<sequence>MTEPQPTPDAQALDPQATKRLQQARERYAAAVAAEAQARTDAEPARFRRSQRRAAMVRLAVVAALVAALVLGAIGWWAHNSADDLASTLADQSAAQSAAEGAVVTMLTADPARANDYLRDVLDVTTGDQRIRVQGSRAQLEALVAAQPRPATGQVVSSGVVGAGEKDVTVLVVAQTTTPELVGGDASQNRVGVSMTMKQVGGRWLVAQTEAVS</sequence>
<dbReference type="OrthoDB" id="4578504at2"/>
<dbReference type="STRING" id="1136941.ACH46_16025"/>
<dbReference type="EMBL" id="CP011853">
    <property type="protein sequence ID" value="ALG85712.1"/>
    <property type="molecule type" value="Genomic_DNA"/>
</dbReference>
<keyword evidence="4" id="KW-0812">Transmembrane</keyword>
<dbReference type="GO" id="GO:0016020">
    <property type="term" value="C:membrane"/>
    <property type="evidence" value="ECO:0007669"/>
    <property type="project" value="UniProtKB-SubCell"/>
</dbReference>
<evidence type="ECO:0000256" key="1">
    <source>
        <dbReference type="ARBA" id="ARBA00004370"/>
    </source>
</evidence>